<keyword evidence="3" id="KW-1185">Reference proteome</keyword>
<sequence>MSATTTAPSPESGRDVAEAELIARRNFACVVVEVGFGVSLADGSTTASTASPVVASTHGQERSYARGPRTTGKNTHMLVERCVDPTASDDTMMMMRGTTGCYFRGSCSGVVLRASSRPIHRQRRRGGMTDRTIVPPPWPTIMTISTRDGKGRSRDI</sequence>
<feature type="compositionally biased region" description="Basic and acidic residues" evidence="1">
    <location>
        <begin position="147"/>
        <end position="156"/>
    </location>
</feature>
<protein>
    <submittedName>
        <fullName evidence="2">Uncharacterized protein</fullName>
    </submittedName>
</protein>
<gene>
    <name evidence="2" type="ORF">ACHAXA_001909</name>
</gene>
<proteinExistence type="predicted"/>
<reference evidence="2 3" key="1">
    <citation type="submission" date="2024-10" db="EMBL/GenBank/DDBJ databases">
        <title>Updated reference genomes for cyclostephanoid diatoms.</title>
        <authorList>
            <person name="Roberts W.R."/>
            <person name="Alverson A.J."/>
        </authorList>
    </citation>
    <scope>NUCLEOTIDE SEQUENCE [LARGE SCALE GENOMIC DNA]</scope>
    <source>
        <strain evidence="2 3">AJA228-03</strain>
    </source>
</reference>
<dbReference type="AlphaFoldDB" id="A0ABD3RWE8"/>
<evidence type="ECO:0000313" key="3">
    <source>
        <dbReference type="Proteomes" id="UP001530377"/>
    </source>
</evidence>
<comment type="caution">
    <text evidence="2">The sequence shown here is derived from an EMBL/GenBank/DDBJ whole genome shotgun (WGS) entry which is preliminary data.</text>
</comment>
<name>A0ABD3RWE8_9STRA</name>
<accession>A0ABD3RWE8</accession>
<organism evidence="2 3">
    <name type="scientific">Cyclostephanos tholiformis</name>
    <dbReference type="NCBI Taxonomy" id="382380"/>
    <lineage>
        <taxon>Eukaryota</taxon>
        <taxon>Sar</taxon>
        <taxon>Stramenopiles</taxon>
        <taxon>Ochrophyta</taxon>
        <taxon>Bacillariophyta</taxon>
        <taxon>Coscinodiscophyceae</taxon>
        <taxon>Thalassiosirophycidae</taxon>
        <taxon>Stephanodiscales</taxon>
        <taxon>Stephanodiscaceae</taxon>
        <taxon>Cyclostephanos</taxon>
    </lineage>
</organism>
<feature type="region of interest" description="Disordered" evidence="1">
    <location>
        <begin position="43"/>
        <end position="72"/>
    </location>
</feature>
<evidence type="ECO:0000256" key="1">
    <source>
        <dbReference type="SAM" id="MobiDB-lite"/>
    </source>
</evidence>
<feature type="region of interest" description="Disordered" evidence="1">
    <location>
        <begin position="118"/>
        <end position="156"/>
    </location>
</feature>
<dbReference type="Proteomes" id="UP001530377">
    <property type="component" value="Unassembled WGS sequence"/>
</dbReference>
<dbReference type="EMBL" id="JALLPB020000144">
    <property type="protein sequence ID" value="KAL3816516.1"/>
    <property type="molecule type" value="Genomic_DNA"/>
</dbReference>
<evidence type="ECO:0000313" key="2">
    <source>
        <dbReference type="EMBL" id="KAL3816516.1"/>
    </source>
</evidence>